<keyword evidence="2" id="KW-1185">Reference proteome</keyword>
<gene>
    <name evidence="1" type="ORF">GPUH_LOCUS23360</name>
</gene>
<name>A0A183EQW9_9BILA</name>
<organism evidence="3">
    <name type="scientific">Gongylonema pulchrum</name>
    <dbReference type="NCBI Taxonomy" id="637853"/>
    <lineage>
        <taxon>Eukaryota</taxon>
        <taxon>Metazoa</taxon>
        <taxon>Ecdysozoa</taxon>
        <taxon>Nematoda</taxon>
        <taxon>Chromadorea</taxon>
        <taxon>Rhabditida</taxon>
        <taxon>Spirurina</taxon>
        <taxon>Spiruromorpha</taxon>
        <taxon>Spiruroidea</taxon>
        <taxon>Gongylonematidae</taxon>
        <taxon>Gongylonema</taxon>
    </lineage>
</organism>
<accession>A0A183EQW9</accession>
<evidence type="ECO:0000313" key="2">
    <source>
        <dbReference type="Proteomes" id="UP000271098"/>
    </source>
</evidence>
<dbReference type="EMBL" id="UYRT01097601">
    <property type="protein sequence ID" value="VDN41366.1"/>
    <property type="molecule type" value="Genomic_DNA"/>
</dbReference>
<protein>
    <submittedName>
        <fullName evidence="1 3">Uncharacterized protein</fullName>
    </submittedName>
</protein>
<proteinExistence type="predicted"/>
<evidence type="ECO:0000313" key="1">
    <source>
        <dbReference type="EMBL" id="VDN41366.1"/>
    </source>
</evidence>
<dbReference type="AlphaFoldDB" id="A0A183EQW9"/>
<evidence type="ECO:0000313" key="3">
    <source>
        <dbReference type="WBParaSite" id="GPUH_0002339001-mRNA-1"/>
    </source>
</evidence>
<reference evidence="1 2" key="2">
    <citation type="submission" date="2018-11" db="EMBL/GenBank/DDBJ databases">
        <authorList>
            <consortium name="Pathogen Informatics"/>
        </authorList>
    </citation>
    <scope>NUCLEOTIDE SEQUENCE [LARGE SCALE GENOMIC DNA]</scope>
</reference>
<dbReference type="WBParaSite" id="GPUH_0002339001-mRNA-1">
    <property type="protein sequence ID" value="GPUH_0002339001-mRNA-1"/>
    <property type="gene ID" value="GPUH_0002339001"/>
</dbReference>
<dbReference type="Proteomes" id="UP000271098">
    <property type="component" value="Unassembled WGS sequence"/>
</dbReference>
<sequence length="74" mass="8536">MVKYEKDKEAKYAETINEEEMGQRVEGQENYWDKEPDIAVHASAFVISQPYSLSPSHQPHIAPGFVRGCARHFR</sequence>
<reference evidence="3" key="1">
    <citation type="submission" date="2016-06" db="UniProtKB">
        <authorList>
            <consortium name="WormBaseParasite"/>
        </authorList>
    </citation>
    <scope>IDENTIFICATION</scope>
</reference>